<evidence type="ECO:0000256" key="3">
    <source>
        <dbReference type="ARBA" id="ARBA00023002"/>
    </source>
</evidence>
<proteinExistence type="inferred from homology"/>
<dbReference type="InterPro" id="IPR016215">
    <property type="entry name" value="NTA_MOA"/>
</dbReference>
<dbReference type="InterPro" id="IPR011251">
    <property type="entry name" value="Luciferase-like_dom"/>
</dbReference>
<keyword evidence="2 6" id="KW-0288">FMN</keyword>
<accession>A0A5M3WR36</accession>
<keyword evidence="4" id="KW-0503">Monooxygenase</keyword>
<feature type="binding site" evidence="6">
    <location>
        <position position="101"/>
    </location>
    <ligand>
        <name>FMN</name>
        <dbReference type="ChEBI" id="CHEBI:58210"/>
    </ligand>
</feature>
<dbReference type="GO" id="GO:0016705">
    <property type="term" value="F:oxidoreductase activity, acting on paired donors, with incorporation or reduction of molecular oxygen"/>
    <property type="evidence" value="ECO:0007669"/>
    <property type="project" value="InterPro"/>
</dbReference>
<dbReference type="RefSeq" id="WP_155357121.1">
    <property type="nucleotide sequence ID" value="NZ_BAAAHL010000003.1"/>
</dbReference>
<evidence type="ECO:0000313" key="8">
    <source>
        <dbReference type="EMBL" id="GES11765.1"/>
    </source>
</evidence>
<feature type="binding site" evidence="6">
    <location>
        <position position="227"/>
    </location>
    <ligand>
        <name>FMN</name>
        <dbReference type="ChEBI" id="CHEBI:58210"/>
    </ligand>
</feature>
<dbReference type="Pfam" id="PF00296">
    <property type="entry name" value="Bac_luciferase"/>
    <property type="match status" value="1"/>
</dbReference>
<name>A0A5M3WR36_9ACTN</name>
<dbReference type="InterPro" id="IPR036661">
    <property type="entry name" value="Luciferase-like_sf"/>
</dbReference>
<dbReference type="PANTHER" id="PTHR30011:SF16">
    <property type="entry name" value="C2H2 FINGER DOMAIN TRANSCRIPTION FACTOR (EUROFUNG)-RELATED"/>
    <property type="match status" value="1"/>
</dbReference>
<keyword evidence="3" id="KW-0560">Oxidoreductase</keyword>
<keyword evidence="1 6" id="KW-0285">Flavoprotein</keyword>
<feature type="binding site" evidence="6">
    <location>
        <position position="156"/>
    </location>
    <ligand>
        <name>FMN</name>
        <dbReference type="ChEBI" id="CHEBI:58210"/>
    </ligand>
</feature>
<protein>
    <recommendedName>
        <fullName evidence="7">Luciferase-like domain-containing protein</fullName>
    </recommendedName>
</protein>
<dbReference type="SUPFAM" id="SSF51679">
    <property type="entry name" value="Bacterial luciferase-like"/>
    <property type="match status" value="1"/>
</dbReference>
<dbReference type="Proteomes" id="UP000331127">
    <property type="component" value="Unassembled WGS sequence"/>
</dbReference>
<dbReference type="GO" id="GO:0004497">
    <property type="term" value="F:monooxygenase activity"/>
    <property type="evidence" value="ECO:0007669"/>
    <property type="project" value="UniProtKB-KW"/>
</dbReference>
<dbReference type="CDD" id="cd01095">
    <property type="entry name" value="Nitrilotriacetate_monoxgenase"/>
    <property type="match status" value="1"/>
</dbReference>
<comment type="caution">
    <text evidence="8">The sequence shown here is derived from an EMBL/GenBank/DDBJ whole genome shotgun (WGS) entry which is preliminary data.</text>
</comment>
<organism evidence="8 9">
    <name type="scientific">Acrocarpospora macrocephala</name>
    <dbReference type="NCBI Taxonomy" id="150177"/>
    <lineage>
        <taxon>Bacteria</taxon>
        <taxon>Bacillati</taxon>
        <taxon>Actinomycetota</taxon>
        <taxon>Actinomycetes</taxon>
        <taxon>Streptosporangiales</taxon>
        <taxon>Streptosporangiaceae</taxon>
        <taxon>Acrocarpospora</taxon>
    </lineage>
</organism>
<evidence type="ECO:0000259" key="7">
    <source>
        <dbReference type="Pfam" id="PF00296"/>
    </source>
</evidence>
<evidence type="ECO:0000256" key="4">
    <source>
        <dbReference type="ARBA" id="ARBA00023033"/>
    </source>
</evidence>
<dbReference type="Gene3D" id="3.20.20.30">
    <property type="entry name" value="Luciferase-like domain"/>
    <property type="match status" value="1"/>
</dbReference>
<evidence type="ECO:0000256" key="5">
    <source>
        <dbReference type="ARBA" id="ARBA00033748"/>
    </source>
</evidence>
<dbReference type="InterPro" id="IPR051260">
    <property type="entry name" value="Diverse_substr_monoxygenases"/>
</dbReference>
<dbReference type="EMBL" id="BLAE01000032">
    <property type="protein sequence ID" value="GES11765.1"/>
    <property type="molecule type" value="Genomic_DNA"/>
</dbReference>
<gene>
    <name evidence="8" type="ORF">Amac_053620</name>
</gene>
<evidence type="ECO:0000256" key="2">
    <source>
        <dbReference type="ARBA" id="ARBA00022643"/>
    </source>
</evidence>
<feature type="domain" description="Luciferase-like" evidence="7">
    <location>
        <begin position="24"/>
        <end position="329"/>
    </location>
</feature>
<evidence type="ECO:0000313" key="9">
    <source>
        <dbReference type="Proteomes" id="UP000331127"/>
    </source>
</evidence>
<evidence type="ECO:0000256" key="1">
    <source>
        <dbReference type="ARBA" id="ARBA00022630"/>
    </source>
</evidence>
<dbReference type="PANTHER" id="PTHR30011">
    <property type="entry name" value="ALKANESULFONATE MONOOXYGENASE-RELATED"/>
    <property type="match status" value="1"/>
</dbReference>
<sequence length="386" mass="42131">MSAKKQARLVAITHSTGSHLRGWRHPNTPARPATDVKAFIEVVQELERGLFDALFLSETTGTMPGPAEAHQHDSMVNESLDPTLLLSAIASATRHIGLITTASTSLTQPYSLARLLASLDHLSGGRAGWNVVTSRFETEARNFGLDAQLLRAPERYDVAAEFVDVVKGLWDSFDDDAFVHDREKGQVFDPVRVQPLDHRGRRFRVSGSLDIARPPQGHPIILQAGMSEAGRELTAREADLALASGGGWHAREAREDVRRRAAAHGRDPDTLVVLAVFPSVLVADTRAEAEAQLREFTALLHPAERQQHGILAGTAADIADIIEDWLDGDAADGFAVGFPYLQGPVAAFTRLVVPELQRRGRFRTAYAGATLRENLGLPRPARRVPE</sequence>
<evidence type="ECO:0000256" key="6">
    <source>
        <dbReference type="PIRSR" id="PIRSR000337-1"/>
    </source>
</evidence>
<dbReference type="PIRSF" id="PIRSF000337">
    <property type="entry name" value="NTA_MOA"/>
    <property type="match status" value="1"/>
</dbReference>
<comment type="similarity">
    <text evidence="5">Belongs to the NtaA/SnaA/DszA monooxygenase family.</text>
</comment>
<dbReference type="AlphaFoldDB" id="A0A5M3WR36"/>
<keyword evidence="9" id="KW-1185">Reference proteome</keyword>
<dbReference type="NCBIfam" id="TIGR03860">
    <property type="entry name" value="FMN_nitrolo"/>
    <property type="match status" value="1"/>
</dbReference>
<reference evidence="8 9" key="1">
    <citation type="submission" date="2019-10" db="EMBL/GenBank/DDBJ databases">
        <title>Whole genome shotgun sequence of Acrocarpospora macrocephala NBRC 16266.</title>
        <authorList>
            <person name="Ichikawa N."/>
            <person name="Kimura A."/>
            <person name="Kitahashi Y."/>
            <person name="Komaki H."/>
            <person name="Oguchi A."/>
        </authorList>
    </citation>
    <scope>NUCLEOTIDE SEQUENCE [LARGE SCALE GENOMIC DNA]</scope>
    <source>
        <strain evidence="8 9">NBRC 16266</strain>
    </source>
</reference>
<dbReference type="OrthoDB" id="3265338at2"/>